<keyword evidence="1" id="KW-0812">Transmembrane</keyword>
<dbReference type="PATRIC" id="fig|35806.4.peg.1569"/>
<dbReference type="GO" id="GO:0005886">
    <property type="term" value="C:plasma membrane"/>
    <property type="evidence" value="ECO:0007669"/>
    <property type="project" value="TreeGrafter"/>
</dbReference>
<organism evidence="2 3">
    <name type="scientific">Rhodovulum sulfidophilum</name>
    <name type="common">Rhodobacter sulfidophilus</name>
    <dbReference type="NCBI Taxonomy" id="35806"/>
    <lineage>
        <taxon>Bacteria</taxon>
        <taxon>Pseudomonadati</taxon>
        <taxon>Pseudomonadota</taxon>
        <taxon>Alphaproteobacteria</taxon>
        <taxon>Rhodobacterales</taxon>
        <taxon>Paracoccaceae</taxon>
        <taxon>Rhodovulum</taxon>
    </lineage>
</organism>
<feature type="transmembrane region" description="Helical" evidence="1">
    <location>
        <begin position="54"/>
        <end position="75"/>
    </location>
</feature>
<feature type="transmembrane region" description="Helical" evidence="1">
    <location>
        <begin position="350"/>
        <end position="367"/>
    </location>
</feature>
<evidence type="ECO:0000313" key="3">
    <source>
        <dbReference type="Proteomes" id="UP000064912"/>
    </source>
</evidence>
<dbReference type="KEGG" id="rsu:NHU_01519"/>
<dbReference type="Pfam" id="PF02667">
    <property type="entry name" value="SCFA_trans"/>
    <property type="match status" value="1"/>
</dbReference>
<protein>
    <submittedName>
        <fullName evidence="2">Short chain fatty acids transporter</fullName>
    </submittedName>
</protein>
<reference evidence="2 3" key="1">
    <citation type="submission" date="2015-02" db="EMBL/GenBank/DDBJ databases">
        <title>Genome sequene of Rhodovulum sulfidophilum DSM 2351.</title>
        <authorList>
            <person name="Nagao N."/>
        </authorList>
    </citation>
    <scope>NUCLEOTIDE SEQUENCE [LARGE SCALE GENOMIC DNA]</scope>
    <source>
        <strain evidence="2 3">DSM 2351</strain>
    </source>
</reference>
<feature type="transmembrane region" description="Helical" evidence="1">
    <location>
        <begin position="20"/>
        <end position="42"/>
    </location>
</feature>
<sequence>MLYRLGGACSTFTRAFIPNPFIFAIILTGLTALLAILMTPTGPAEAVGLWYDGFWNLLTFAMQMTVILLFGYVLASSPPVGRAIDRIARLPKSATQAIVMITGLAVIFGALSWGLGLIIGAISARRISQNCLERGIKVHYPLAAAAGFSGLIIFNCGLSASAPLLINTPGHFLEADIGLLNLNETILSAYNILTLLAYLAIIPFVYAAMQPPEHERQLVAPDAAPAAETPDAGGEASLTRDGDTTLAARLENSRILSWLVVLMGLGYILWHFATKGFDLNLNLVNFTLLILGMAAHGSPISYVRAVDEAIGACGQIVLQFPFYAGIMGIMSGSGLIAIFANGLVSISNEFTFPFLTMLSAAVINLFVPSAGGQWAVQGPVLIQAAQDMGADIGQTVIAFGYGDQLTNGLQPMWMLPLLGVTRLRAGDILGYTAVMMLFSLVIFGAGVTLLPLIF</sequence>
<dbReference type="PANTHER" id="PTHR41983">
    <property type="entry name" value="SHORT-CHAIN FATTY ACID TRANSPORTER-RELATED"/>
    <property type="match status" value="1"/>
</dbReference>
<name>A0A0D6B0R3_RHOSU</name>
<dbReference type="PANTHER" id="PTHR41983:SF2">
    <property type="entry name" value="SHORT-CHAIN FATTY ACID TRANSPORTER-RELATED"/>
    <property type="match status" value="1"/>
</dbReference>
<evidence type="ECO:0000256" key="1">
    <source>
        <dbReference type="SAM" id="Phobius"/>
    </source>
</evidence>
<dbReference type="EMBL" id="AP014800">
    <property type="protein sequence ID" value="BAQ68677.1"/>
    <property type="molecule type" value="Genomic_DNA"/>
</dbReference>
<accession>A0A0D6B0R3</accession>
<gene>
    <name evidence="2" type="ORF">NHU_01519</name>
</gene>
<feature type="transmembrane region" description="Helical" evidence="1">
    <location>
        <begin position="142"/>
        <end position="166"/>
    </location>
</feature>
<dbReference type="Proteomes" id="UP000064912">
    <property type="component" value="Chromosome"/>
</dbReference>
<feature type="transmembrane region" description="Helical" evidence="1">
    <location>
        <begin position="186"/>
        <end position="208"/>
    </location>
</feature>
<dbReference type="InterPro" id="IPR006160">
    <property type="entry name" value="SCFA_transpt_AtoE"/>
</dbReference>
<proteinExistence type="predicted"/>
<feature type="transmembrane region" description="Helical" evidence="1">
    <location>
        <begin position="95"/>
        <end position="122"/>
    </location>
</feature>
<feature type="transmembrane region" description="Helical" evidence="1">
    <location>
        <begin position="255"/>
        <end position="273"/>
    </location>
</feature>
<feature type="transmembrane region" description="Helical" evidence="1">
    <location>
        <begin position="279"/>
        <end position="302"/>
    </location>
</feature>
<dbReference type="AlphaFoldDB" id="A0A0D6B0R3"/>
<feature type="transmembrane region" description="Helical" evidence="1">
    <location>
        <begin position="322"/>
        <end position="344"/>
    </location>
</feature>
<keyword evidence="1" id="KW-0472">Membrane</keyword>
<evidence type="ECO:0000313" key="2">
    <source>
        <dbReference type="EMBL" id="BAQ68677.1"/>
    </source>
</evidence>
<feature type="transmembrane region" description="Helical" evidence="1">
    <location>
        <begin position="428"/>
        <end position="453"/>
    </location>
</feature>
<keyword evidence="1" id="KW-1133">Transmembrane helix</keyword>